<feature type="domain" description="CENP-V/GFA" evidence="4">
    <location>
        <begin position="5"/>
        <end position="118"/>
    </location>
</feature>
<sequence length="133" mass="15312">MMMALTGKCDCGAVTFILHKTPKWLVDCNCSYCGRIQALWANDLIENIEVNYDEAQVFRYQRGDRIMDFVLCRTCGCCTHWEHHEPEEYGRLSVNMTMIEPALIAAIPIRHYGGADWSGYMDDGFGRHNFHRG</sequence>
<evidence type="ECO:0000256" key="1">
    <source>
        <dbReference type="ARBA" id="ARBA00005495"/>
    </source>
</evidence>
<dbReference type="Pfam" id="PF04828">
    <property type="entry name" value="GFA"/>
    <property type="match status" value="1"/>
</dbReference>
<protein>
    <submittedName>
        <fullName evidence="5">GFA family protein</fullName>
    </submittedName>
</protein>
<dbReference type="InterPro" id="IPR011057">
    <property type="entry name" value="Mss4-like_sf"/>
</dbReference>
<evidence type="ECO:0000259" key="4">
    <source>
        <dbReference type="PROSITE" id="PS51891"/>
    </source>
</evidence>
<dbReference type="SUPFAM" id="SSF51316">
    <property type="entry name" value="Mss4-like"/>
    <property type="match status" value="1"/>
</dbReference>
<dbReference type="InterPro" id="IPR052355">
    <property type="entry name" value="CENP-V-like"/>
</dbReference>
<comment type="caution">
    <text evidence="5">The sequence shown here is derived from an EMBL/GenBank/DDBJ whole genome shotgun (WGS) entry which is preliminary data.</text>
</comment>
<name>A0ABX0HK34_9PROT</name>
<proteinExistence type="inferred from homology"/>
<dbReference type="Gene3D" id="2.170.150.70">
    <property type="match status" value="1"/>
</dbReference>
<comment type="similarity">
    <text evidence="1">Belongs to the Gfa family.</text>
</comment>
<dbReference type="Proteomes" id="UP000818603">
    <property type="component" value="Unassembled WGS sequence"/>
</dbReference>
<reference evidence="5 6" key="1">
    <citation type="submission" date="2020-02" db="EMBL/GenBank/DDBJ databases">
        <title>Genome sequence of Parvularcula flava strain NH6-79.</title>
        <authorList>
            <person name="Abdul Karim M.H."/>
            <person name="Lam M.Q."/>
            <person name="Chen S.J."/>
            <person name="Yahya A."/>
            <person name="Shahir S."/>
            <person name="Shamsir M.S."/>
            <person name="Chong C.S."/>
        </authorList>
    </citation>
    <scope>NUCLEOTIDE SEQUENCE [LARGE SCALE GENOMIC DNA]</scope>
    <source>
        <strain evidence="5 6">NH6-79</strain>
    </source>
</reference>
<keyword evidence="6" id="KW-1185">Reference proteome</keyword>
<evidence type="ECO:0000256" key="2">
    <source>
        <dbReference type="ARBA" id="ARBA00022723"/>
    </source>
</evidence>
<dbReference type="PROSITE" id="PS51891">
    <property type="entry name" value="CENP_V_GFA"/>
    <property type="match status" value="1"/>
</dbReference>
<gene>
    <name evidence="5" type="ORF">FF098_011065</name>
</gene>
<dbReference type="RefSeq" id="WP_155140462.1">
    <property type="nucleotide sequence ID" value="NZ_BMGZ01000002.1"/>
</dbReference>
<dbReference type="InterPro" id="IPR006913">
    <property type="entry name" value="CENP-V/GFA"/>
</dbReference>
<evidence type="ECO:0000256" key="3">
    <source>
        <dbReference type="ARBA" id="ARBA00022833"/>
    </source>
</evidence>
<keyword evidence="3" id="KW-0862">Zinc</keyword>
<accession>A0ABX0HK34</accession>
<dbReference type="PANTHER" id="PTHR28620">
    <property type="entry name" value="CENTROMERE PROTEIN V"/>
    <property type="match status" value="1"/>
</dbReference>
<organism evidence="5 6">
    <name type="scientific">Aquisalinus luteolus</name>
    <dbReference type="NCBI Taxonomy" id="1566827"/>
    <lineage>
        <taxon>Bacteria</taxon>
        <taxon>Pseudomonadati</taxon>
        <taxon>Pseudomonadota</taxon>
        <taxon>Alphaproteobacteria</taxon>
        <taxon>Parvularculales</taxon>
        <taxon>Parvularculaceae</taxon>
        <taxon>Aquisalinus</taxon>
    </lineage>
</organism>
<dbReference type="PANTHER" id="PTHR28620:SF1">
    <property type="entry name" value="CENP-V_GFA DOMAIN-CONTAINING PROTEIN"/>
    <property type="match status" value="1"/>
</dbReference>
<dbReference type="EMBL" id="VCJR02000002">
    <property type="protein sequence ID" value="NHK28446.1"/>
    <property type="molecule type" value="Genomic_DNA"/>
</dbReference>
<evidence type="ECO:0000313" key="5">
    <source>
        <dbReference type="EMBL" id="NHK28446.1"/>
    </source>
</evidence>
<keyword evidence="2" id="KW-0479">Metal-binding</keyword>
<evidence type="ECO:0000313" key="6">
    <source>
        <dbReference type="Proteomes" id="UP000818603"/>
    </source>
</evidence>